<dbReference type="FunFam" id="2.40.110.10:FF:000001">
    <property type="entry name" value="Acyl-CoA dehydrogenase, mitochondrial"/>
    <property type="match status" value="1"/>
</dbReference>
<dbReference type="Pfam" id="PF00441">
    <property type="entry name" value="Acyl-CoA_dh_1"/>
    <property type="match status" value="1"/>
</dbReference>
<dbReference type="InterPro" id="IPR037069">
    <property type="entry name" value="AcylCoA_DH/ox_N_sf"/>
</dbReference>
<evidence type="ECO:0000256" key="19">
    <source>
        <dbReference type="ARBA" id="ARBA00042821"/>
    </source>
</evidence>
<feature type="compositionally biased region" description="Basic and acidic residues" evidence="28">
    <location>
        <begin position="119"/>
        <end position="138"/>
    </location>
</feature>
<dbReference type="InterPro" id="IPR009075">
    <property type="entry name" value="AcylCo_DH/oxidase_C"/>
</dbReference>
<evidence type="ECO:0000259" key="32">
    <source>
        <dbReference type="Pfam" id="PF02771"/>
    </source>
</evidence>
<evidence type="ECO:0000259" key="30">
    <source>
        <dbReference type="Pfam" id="PF00441"/>
    </source>
</evidence>
<dbReference type="FunFam" id="1.20.140.10:FF:000002">
    <property type="entry name" value="Acyl-CoA dehydrogenase short/branched chain"/>
    <property type="match status" value="1"/>
</dbReference>
<feature type="signal peptide" evidence="29">
    <location>
        <begin position="1"/>
        <end position="17"/>
    </location>
</feature>
<evidence type="ECO:0000256" key="27">
    <source>
        <dbReference type="RuleBase" id="RU362125"/>
    </source>
</evidence>
<dbReference type="Gene3D" id="2.40.110.10">
    <property type="entry name" value="Butyryl-CoA Dehydrogenase, subunit A, domain 2"/>
    <property type="match status" value="1"/>
</dbReference>
<reference evidence="33" key="1">
    <citation type="journal article" date="2020" name="J Insects Food Feed">
        <title>The yellow mealworm (Tenebrio molitor) genome: a resource for the emerging insects as food and feed industry.</title>
        <authorList>
            <person name="Eriksson T."/>
            <person name="Andere A."/>
            <person name="Kelstrup H."/>
            <person name="Emery V."/>
            <person name="Picard C."/>
        </authorList>
    </citation>
    <scope>NUCLEOTIDE SEQUENCE</scope>
    <source>
        <strain evidence="33">Stoneville</strain>
        <tissue evidence="33">Whole head</tissue>
    </source>
</reference>
<dbReference type="SUPFAM" id="SSF56645">
    <property type="entry name" value="Acyl-CoA dehydrogenase NM domain-like"/>
    <property type="match status" value="1"/>
</dbReference>
<evidence type="ECO:0000256" key="1">
    <source>
        <dbReference type="ARBA" id="ARBA00001974"/>
    </source>
</evidence>
<dbReference type="Proteomes" id="UP000719412">
    <property type="component" value="Unassembled WGS sequence"/>
</dbReference>
<dbReference type="GO" id="GO:0050660">
    <property type="term" value="F:flavin adenine dinucleotide binding"/>
    <property type="evidence" value="ECO:0007669"/>
    <property type="project" value="InterPro"/>
</dbReference>
<keyword evidence="14" id="KW-0496">Mitochondrion</keyword>
<dbReference type="Pfam" id="PF02770">
    <property type="entry name" value="Acyl-CoA_dh_M"/>
    <property type="match status" value="1"/>
</dbReference>
<dbReference type="InterPro" id="IPR046373">
    <property type="entry name" value="Acyl-CoA_Oxase/DH_mid-dom_sf"/>
</dbReference>
<evidence type="ECO:0000256" key="16">
    <source>
        <dbReference type="ARBA" id="ARBA00039036"/>
    </source>
</evidence>
<evidence type="ECO:0000256" key="4">
    <source>
        <dbReference type="ARBA" id="ARBA00009347"/>
    </source>
</evidence>
<evidence type="ECO:0000259" key="31">
    <source>
        <dbReference type="Pfam" id="PF02770"/>
    </source>
</evidence>
<comment type="catalytic activity">
    <reaction evidence="21">
        <text>valproyl-CoA + oxidized [electron-transfer flavoprotein] + H(+) = (2E)-2-propylpent-2-enoyl-CoA + reduced [electron-transfer flavoprotein]</text>
        <dbReference type="Rhea" id="RHEA:65344"/>
        <dbReference type="Rhea" id="RHEA-COMP:10685"/>
        <dbReference type="Rhea" id="RHEA-COMP:10686"/>
        <dbReference type="ChEBI" id="CHEBI:15378"/>
        <dbReference type="ChEBI" id="CHEBI:57692"/>
        <dbReference type="ChEBI" id="CHEBI:58307"/>
        <dbReference type="ChEBI" id="CHEBI:156457"/>
        <dbReference type="ChEBI" id="CHEBI:156458"/>
    </reaction>
    <physiologicalReaction direction="left-to-right" evidence="21">
        <dbReference type="Rhea" id="RHEA:65345"/>
    </physiologicalReaction>
</comment>
<evidence type="ECO:0000256" key="21">
    <source>
        <dbReference type="ARBA" id="ARBA00048307"/>
    </source>
</evidence>
<evidence type="ECO:0000256" key="3">
    <source>
        <dbReference type="ARBA" id="ARBA00005198"/>
    </source>
</evidence>
<dbReference type="GO" id="GO:0003853">
    <property type="term" value="F:short-chain 2-methyl fatty acyl-CoA dehydrogenase activity"/>
    <property type="evidence" value="ECO:0007669"/>
    <property type="project" value="UniProtKB-EC"/>
</dbReference>
<evidence type="ECO:0000313" key="34">
    <source>
        <dbReference type="Proteomes" id="UP000719412"/>
    </source>
</evidence>
<dbReference type="Gene3D" id="1.20.140.10">
    <property type="entry name" value="Butyryl-CoA Dehydrogenase, subunit A, domain 3"/>
    <property type="match status" value="1"/>
</dbReference>
<dbReference type="InterPro" id="IPR006089">
    <property type="entry name" value="Acyl-CoA_DH_CS"/>
</dbReference>
<evidence type="ECO:0000256" key="18">
    <source>
        <dbReference type="ARBA" id="ARBA00041537"/>
    </source>
</evidence>
<dbReference type="FunFam" id="1.10.540.10:FF:000012">
    <property type="entry name" value="Acyl-CoA dehydrogenase short/branched chain"/>
    <property type="match status" value="1"/>
</dbReference>
<comment type="catalytic activity">
    <reaction evidence="25">
        <text>(2S)-2-methylbutanoyl-CoA + oxidized [electron-transfer flavoprotein] + H(+) = (2E)-2-methylbut-2-enoyl-CoA + reduced [electron-transfer flavoprotein]</text>
        <dbReference type="Rhea" id="RHEA:48256"/>
        <dbReference type="Rhea" id="RHEA-COMP:10685"/>
        <dbReference type="Rhea" id="RHEA-COMP:10686"/>
        <dbReference type="ChEBI" id="CHEBI:15378"/>
        <dbReference type="ChEBI" id="CHEBI:57337"/>
        <dbReference type="ChEBI" id="CHEBI:57692"/>
        <dbReference type="ChEBI" id="CHEBI:58307"/>
        <dbReference type="ChEBI" id="CHEBI:88166"/>
    </reaction>
    <physiologicalReaction direction="left-to-right" evidence="25">
        <dbReference type="Rhea" id="RHEA:48257"/>
    </physiologicalReaction>
</comment>
<keyword evidence="7 27" id="KW-0285">Flavoprotein</keyword>
<gene>
    <name evidence="33" type="ORF">GEV33_002042</name>
</gene>
<keyword evidence="12 27" id="KW-0560">Oxidoreductase</keyword>
<organism evidence="33 34">
    <name type="scientific">Tenebrio molitor</name>
    <name type="common">Yellow mealworm beetle</name>
    <dbReference type="NCBI Taxonomy" id="7067"/>
    <lineage>
        <taxon>Eukaryota</taxon>
        <taxon>Metazoa</taxon>
        <taxon>Ecdysozoa</taxon>
        <taxon>Arthropoda</taxon>
        <taxon>Hexapoda</taxon>
        <taxon>Insecta</taxon>
        <taxon>Pterygota</taxon>
        <taxon>Neoptera</taxon>
        <taxon>Endopterygota</taxon>
        <taxon>Coleoptera</taxon>
        <taxon>Polyphaga</taxon>
        <taxon>Cucujiformia</taxon>
        <taxon>Tenebrionidae</taxon>
        <taxon>Tenebrio</taxon>
    </lineage>
</organism>
<dbReference type="Pfam" id="PF02771">
    <property type="entry name" value="Acyl-CoA_dh_N"/>
    <property type="match status" value="1"/>
</dbReference>
<dbReference type="GO" id="GO:0006631">
    <property type="term" value="P:fatty acid metabolic process"/>
    <property type="evidence" value="ECO:0007669"/>
    <property type="project" value="UniProtKB-KW"/>
</dbReference>
<keyword evidence="11" id="KW-0007">Acetylation</keyword>
<evidence type="ECO:0000256" key="22">
    <source>
        <dbReference type="ARBA" id="ARBA00048592"/>
    </source>
</evidence>
<comment type="similarity">
    <text evidence="4 27">Belongs to the acyl-CoA dehydrogenase family.</text>
</comment>
<keyword evidence="10" id="KW-0809">Transit peptide</keyword>
<dbReference type="InterPro" id="IPR009100">
    <property type="entry name" value="AcylCoA_DH/oxidase_NM_dom_sf"/>
</dbReference>
<feature type="domain" description="Acyl-CoA dehydrogenase/oxidase C-terminal" evidence="30">
    <location>
        <begin position="427"/>
        <end position="575"/>
    </location>
</feature>
<evidence type="ECO:0000256" key="10">
    <source>
        <dbReference type="ARBA" id="ARBA00022946"/>
    </source>
</evidence>
<evidence type="ECO:0000256" key="6">
    <source>
        <dbReference type="ARBA" id="ARBA00022553"/>
    </source>
</evidence>
<evidence type="ECO:0000256" key="17">
    <source>
        <dbReference type="ARBA" id="ARBA00039850"/>
    </source>
</evidence>
<comment type="pathway">
    <text evidence="3">Lipid metabolism; mitochondrial fatty acid beta-oxidation.</text>
</comment>
<keyword evidence="29" id="KW-0732">Signal</keyword>
<comment type="catalytic activity">
    <reaction evidence="24">
        <text>hexanoyl-CoA + oxidized [electron-transfer flavoprotein] + H(+) = (2E)-hexenoyl-CoA + reduced [electron-transfer flavoprotein]</text>
        <dbReference type="Rhea" id="RHEA:43464"/>
        <dbReference type="Rhea" id="RHEA-COMP:10685"/>
        <dbReference type="Rhea" id="RHEA-COMP:10686"/>
        <dbReference type="ChEBI" id="CHEBI:15378"/>
        <dbReference type="ChEBI" id="CHEBI:57692"/>
        <dbReference type="ChEBI" id="CHEBI:58307"/>
        <dbReference type="ChEBI" id="CHEBI:62077"/>
        <dbReference type="ChEBI" id="CHEBI:62620"/>
    </reaction>
    <physiologicalReaction direction="left-to-right" evidence="24">
        <dbReference type="Rhea" id="RHEA:43465"/>
    </physiologicalReaction>
</comment>
<dbReference type="InterPro" id="IPR013786">
    <property type="entry name" value="AcylCoA_DH/ox_N"/>
</dbReference>
<dbReference type="AlphaFoldDB" id="A0A8J6LF58"/>
<evidence type="ECO:0000256" key="25">
    <source>
        <dbReference type="ARBA" id="ARBA00049552"/>
    </source>
</evidence>
<keyword evidence="34" id="KW-1185">Reference proteome</keyword>
<dbReference type="InterPro" id="IPR006091">
    <property type="entry name" value="Acyl-CoA_Oxase/DH_mid-dom"/>
</dbReference>
<evidence type="ECO:0000256" key="2">
    <source>
        <dbReference type="ARBA" id="ARBA00004305"/>
    </source>
</evidence>
<comment type="pathway">
    <text evidence="15">Amino-acid degradation; L-isoleucine degradation.</text>
</comment>
<evidence type="ECO:0000256" key="7">
    <source>
        <dbReference type="ARBA" id="ARBA00022630"/>
    </source>
</evidence>
<dbReference type="PANTHER" id="PTHR43884">
    <property type="entry name" value="ACYL-COA DEHYDROGENASE"/>
    <property type="match status" value="1"/>
</dbReference>
<comment type="catalytic activity">
    <reaction evidence="22">
        <text>(2R)-2-methylbutanoyl-CoA + oxidized [electron-transfer flavoprotein] + H(+) = ethylacryloyl-CoA + reduced [electron-transfer flavoprotein]</text>
        <dbReference type="Rhea" id="RHEA:65296"/>
        <dbReference type="Rhea" id="RHEA-COMP:10685"/>
        <dbReference type="Rhea" id="RHEA-COMP:10686"/>
        <dbReference type="ChEBI" id="CHEBI:15378"/>
        <dbReference type="ChEBI" id="CHEBI:57692"/>
        <dbReference type="ChEBI" id="CHEBI:58307"/>
        <dbReference type="ChEBI" id="CHEBI:156439"/>
        <dbReference type="ChEBI" id="CHEBI:156440"/>
    </reaction>
    <physiologicalReaction direction="left-to-right" evidence="22">
        <dbReference type="Rhea" id="RHEA:65297"/>
    </physiologicalReaction>
</comment>
<evidence type="ECO:0000256" key="26">
    <source>
        <dbReference type="ARBA" id="ARBA00051903"/>
    </source>
</evidence>
<dbReference type="PANTHER" id="PTHR43884:SF1">
    <property type="entry name" value="SHORT_BRANCHED CHAIN SPECIFIC ACYL-COA DEHYDROGENASE, MITOCHONDRIAL"/>
    <property type="match status" value="1"/>
</dbReference>
<feature type="domain" description="Acyl-CoA dehydrogenase/oxidase N-terminal" evidence="32">
    <location>
        <begin position="206"/>
        <end position="315"/>
    </location>
</feature>
<comment type="cofactor">
    <cofactor evidence="1 27">
        <name>FAD</name>
        <dbReference type="ChEBI" id="CHEBI:57692"/>
    </cofactor>
</comment>
<evidence type="ECO:0000256" key="5">
    <source>
        <dbReference type="ARBA" id="ARBA00011881"/>
    </source>
</evidence>
<evidence type="ECO:0000256" key="24">
    <source>
        <dbReference type="ARBA" id="ARBA00049192"/>
    </source>
</evidence>
<comment type="subunit">
    <text evidence="5">Homotetramer.</text>
</comment>
<evidence type="ECO:0000256" key="8">
    <source>
        <dbReference type="ARBA" id="ARBA00022827"/>
    </source>
</evidence>
<keyword evidence="6" id="KW-0597">Phosphoprotein</keyword>
<feature type="compositionally biased region" description="Basic residues" evidence="28">
    <location>
        <begin position="109"/>
        <end position="118"/>
    </location>
</feature>
<evidence type="ECO:0000256" key="28">
    <source>
        <dbReference type="SAM" id="MobiDB-lite"/>
    </source>
</evidence>
<comment type="catalytic activity">
    <reaction evidence="23">
        <text>butanoyl-CoA + oxidized [electron-transfer flavoprotein] + H(+) = (2E)-butenoyl-CoA + reduced [electron-transfer flavoprotein]</text>
        <dbReference type="Rhea" id="RHEA:24004"/>
        <dbReference type="Rhea" id="RHEA-COMP:10685"/>
        <dbReference type="Rhea" id="RHEA-COMP:10686"/>
        <dbReference type="ChEBI" id="CHEBI:15378"/>
        <dbReference type="ChEBI" id="CHEBI:57332"/>
        <dbReference type="ChEBI" id="CHEBI:57371"/>
        <dbReference type="ChEBI" id="CHEBI:57692"/>
        <dbReference type="ChEBI" id="CHEBI:58307"/>
    </reaction>
    <physiologicalReaction direction="left-to-right" evidence="23">
        <dbReference type="Rhea" id="RHEA:24005"/>
    </physiologicalReaction>
</comment>
<comment type="catalytic activity">
    <reaction evidence="20">
        <text>2-methylbutanoyl-CoA + oxidized [electron-transfer flavoprotein] + H(+) = (2E)-2-methylbut-2-enoyl-CoA + reduced [electron-transfer flavoprotein]</text>
        <dbReference type="Rhea" id="RHEA:43780"/>
        <dbReference type="Rhea" id="RHEA-COMP:10685"/>
        <dbReference type="Rhea" id="RHEA-COMP:10686"/>
        <dbReference type="ChEBI" id="CHEBI:15378"/>
        <dbReference type="ChEBI" id="CHEBI:57336"/>
        <dbReference type="ChEBI" id="CHEBI:57337"/>
        <dbReference type="ChEBI" id="CHEBI:57692"/>
        <dbReference type="ChEBI" id="CHEBI:58307"/>
        <dbReference type="EC" id="1.3.8.5"/>
    </reaction>
    <physiologicalReaction direction="left-to-right" evidence="20">
        <dbReference type="Rhea" id="RHEA:43781"/>
    </physiologicalReaction>
</comment>
<comment type="caution">
    <text evidence="33">The sequence shown here is derived from an EMBL/GenBank/DDBJ whole genome shotgun (WGS) entry which is preliminary data.</text>
</comment>
<dbReference type="CDD" id="cd01158">
    <property type="entry name" value="SCAD_SBCAD"/>
    <property type="match status" value="1"/>
</dbReference>
<feature type="compositionally biased region" description="Basic and acidic residues" evidence="28">
    <location>
        <begin position="80"/>
        <end position="94"/>
    </location>
</feature>
<keyword evidence="8 27" id="KW-0274">FAD</keyword>
<evidence type="ECO:0000256" key="11">
    <source>
        <dbReference type="ARBA" id="ARBA00022990"/>
    </source>
</evidence>
<evidence type="ECO:0000256" key="12">
    <source>
        <dbReference type="ARBA" id="ARBA00023002"/>
    </source>
</evidence>
<dbReference type="PROSITE" id="PS00072">
    <property type="entry name" value="ACYL_COA_DH_1"/>
    <property type="match status" value="1"/>
</dbReference>
<evidence type="ECO:0000256" key="23">
    <source>
        <dbReference type="ARBA" id="ARBA00049096"/>
    </source>
</evidence>
<evidence type="ECO:0000256" key="20">
    <source>
        <dbReference type="ARBA" id="ARBA00048235"/>
    </source>
</evidence>
<dbReference type="EC" id="1.3.8.5" evidence="16"/>
<keyword evidence="13" id="KW-0443">Lipid metabolism</keyword>
<feature type="chain" id="PRO_5035315081" description="Short/branched chain specific acyl-CoA dehydrogenase, mitochondrial" evidence="29">
    <location>
        <begin position="18"/>
        <end position="581"/>
    </location>
</feature>
<feature type="region of interest" description="Disordered" evidence="28">
    <location>
        <begin position="80"/>
        <end position="138"/>
    </location>
</feature>
<evidence type="ECO:0000256" key="13">
    <source>
        <dbReference type="ARBA" id="ARBA00023098"/>
    </source>
</evidence>
<evidence type="ECO:0000313" key="33">
    <source>
        <dbReference type="EMBL" id="KAH0820749.1"/>
    </source>
</evidence>
<dbReference type="EMBL" id="JABDTM020010928">
    <property type="protein sequence ID" value="KAH0820749.1"/>
    <property type="molecule type" value="Genomic_DNA"/>
</dbReference>
<evidence type="ECO:0000256" key="9">
    <source>
        <dbReference type="ARBA" id="ARBA00022832"/>
    </source>
</evidence>
<comment type="subcellular location">
    <subcellularLocation>
        <location evidence="2">Mitochondrion matrix</location>
    </subcellularLocation>
</comment>
<dbReference type="SUPFAM" id="SSF47203">
    <property type="entry name" value="Acyl-CoA dehydrogenase C-terminal domain-like"/>
    <property type="match status" value="1"/>
</dbReference>
<name>A0A8J6LF58_TENMO</name>
<evidence type="ECO:0000256" key="29">
    <source>
        <dbReference type="SAM" id="SignalP"/>
    </source>
</evidence>
<proteinExistence type="inferred from homology"/>
<evidence type="ECO:0000256" key="15">
    <source>
        <dbReference type="ARBA" id="ARBA00037895"/>
    </source>
</evidence>
<keyword evidence="9" id="KW-0276">Fatty acid metabolism</keyword>
<feature type="domain" description="Acyl-CoA oxidase/dehydrogenase middle" evidence="31">
    <location>
        <begin position="320"/>
        <end position="415"/>
    </location>
</feature>
<sequence length="581" mass="64186">MFKLILLKSIFFDVFESLRCSVAAWLSEIVLRGRGPGASGFESHRRGRIFSNERTSAGPWMCVYVFQGLTVGWWKEERHSSDTTARKEKGEERVGVGGRGKYPGAPPHIKGKRGKKADRKVPDRPVKEGRTEPAHWPANERAECPDKTRTQRRPGETGCLFLASLVTFRVNKTVVRQLFNGAIKLQQTRENIDLSTNHLPLTTLSDDELVMKETVARLAREQIAPHVRDMESEGKFKQSVVDMLFSNGLMGIEIGSEYGGADCNFMTTILCIEEISKVDPAVAVLVDIQNTLVNNVIQKLGTRDQKHKYLPQLATNMCSGFALTEATSGSDAFALKTTATKDGSDFVLNGSKMWISNSDLAGLFLVMANANPSAGYKGITCFLVERDTPGLTIAPSEKKLGLCASGTCMINFDNVRVPESAILGEYGKGYKIAAGFLNEGRIGIGAQMIGLAQGCFDATIPYTLERTQFGKALFSFQSMQHQIAQLATQIECARLLTYNAARLVESGEPFVKQAAMAKWYAADVAQQTCVKCIDWMGGVGFSKDFIQEKFYRDVKIGSIYEGTYNMQLSTIAKHLEKMYKN</sequence>
<dbReference type="GO" id="GO:0046395">
    <property type="term" value="P:carboxylic acid catabolic process"/>
    <property type="evidence" value="ECO:0007669"/>
    <property type="project" value="UniProtKB-ARBA"/>
</dbReference>
<dbReference type="GO" id="GO:0005759">
    <property type="term" value="C:mitochondrial matrix"/>
    <property type="evidence" value="ECO:0007669"/>
    <property type="project" value="UniProtKB-SubCell"/>
</dbReference>
<protein>
    <recommendedName>
        <fullName evidence="17">Short/branched chain specific acyl-CoA dehydrogenase, mitochondrial</fullName>
        <ecNumber evidence="16">1.3.8.5</ecNumber>
    </recommendedName>
    <alternativeName>
        <fullName evidence="19">2-methyl branched chain acyl-CoA dehydrogenase</fullName>
    </alternativeName>
    <alternativeName>
        <fullName evidence="18">2-methylbutyryl-coenzyme A dehydrogenase</fullName>
    </alternativeName>
</protein>
<accession>A0A8J6LF58</accession>
<dbReference type="InterPro" id="IPR036250">
    <property type="entry name" value="AcylCo_DH-like_C"/>
</dbReference>
<dbReference type="Gene3D" id="1.10.540.10">
    <property type="entry name" value="Acyl-CoA dehydrogenase/oxidase, N-terminal domain"/>
    <property type="match status" value="1"/>
</dbReference>
<evidence type="ECO:0000256" key="14">
    <source>
        <dbReference type="ARBA" id="ARBA00023128"/>
    </source>
</evidence>
<comment type="catalytic activity">
    <reaction evidence="26">
        <text>2-methylpropanoyl-CoA + oxidized [electron-transfer flavoprotein] + H(+) = 2-methylpropenoyl-CoA + reduced [electron-transfer flavoprotein]</text>
        <dbReference type="Rhea" id="RHEA:44180"/>
        <dbReference type="Rhea" id="RHEA-COMP:10685"/>
        <dbReference type="Rhea" id="RHEA-COMP:10686"/>
        <dbReference type="ChEBI" id="CHEBI:15378"/>
        <dbReference type="ChEBI" id="CHEBI:57338"/>
        <dbReference type="ChEBI" id="CHEBI:57692"/>
        <dbReference type="ChEBI" id="CHEBI:58307"/>
        <dbReference type="ChEBI" id="CHEBI:62500"/>
    </reaction>
    <physiologicalReaction direction="left-to-right" evidence="26">
        <dbReference type="Rhea" id="RHEA:44181"/>
    </physiologicalReaction>
</comment>
<reference evidence="33" key="2">
    <citation type="submission" date="2021-08" db="EMBL/GenBank/DDBJ databases">
        <authorList>
            <person name="Eriksson T."/>
        </authorList>
    </citation>
    <scope>NUCLEOTIDE SEQUENCE</scope>
    <source>
        <strain evidence="33">Stoneville</strain>
        <tissue evidence="33">Whole head</tissue>
    </source>
</reference>
<dbReference type="PROSITE" id="PS00073">
    <property type="entry name" value="ACYL_COA_DH_2"/>
    <property type="match status" value="1"/>
</dbReference>